<name>A0A820Q6Q8_9BILA</name>
<accession>A0A820Q6Q8</accession>
<dbReference type="AlphaFoldDB" id="A0A820Q6Q8"/>
<protein>
    <submittedName>
        <fullName evidence="1">Uncharacterized protein</fullName>
    </submittedName>
</protein>
<sequence length="90" mass="10558">MEYFHYKKDKNSLNLDLDLYNATIVAVLPETSTEMFRLLIESLFITYADTKLNSIGNMIRGFNLPDLNPWLLRGDQWCQGLFRRPKPKCT</sequence>
<organism evidence="1 2">
    <name type="scientific">Adineta steineri</name>
    <dbReference type="NCBI Taxonomy" id="433720"/>
    <lineage>
        <taxon>Eukaryota</taxon>
        <taxon>Metazoa</taxon>
        <taxon>Spiralia</taxon>
        <taxon>Gnathifera</taxon>
        <taxon>Rotifera</taxon>
        <taxon>Eurotatoria</taxon>
        <taxon>Bdelloidea</taxon>
        <taxon>Adinetida</taxon>
        <taxon>Adinetidae</taxon>
        <taxon>Adineta</taxon>
    </lineage>
</organism>
<dbReference type="EMBL" id="CAJOAY010029645">
    <property type="protein sequence ID" value="CAF4413966.1"/>
    <property type="molecule type" value="Genomic_DNA"/>
</dbReference>
<evidence type="ECO:0000313" key="2">
    <source>
        <dbReference type="Proteomes" id="UP000663881"/>
    </source>
</evidence>
<comment type="caution">
    <text evidence="1">The sequence shown here is derived from an EMBL/GenBank/DDBJ whole genome shotgun (WGS) entry which is preliminary data.</text>
</comment>
<dbReference type="Proteomes" id="UP000663881">
    <property type="component" value="Unassembled WGS sequence"/>
</dbReference>
<feature type="non-terminal residue" evidence="1">
    <location>
        <position position="1"/>
    </location>
</feature>
<reference evidence="1" key="1">
    <citation type="submission" date="2021-02" db="EMBL/GenBank/DDBJ databases">
        <authorList>
            <person name="Nowell W R."/>
        </authorList>
    </citation>
    <scope>NUCLEOTIDE SEQUENCE</scope>
</reference>
<evidence type="ECO:0000313" key="1">
    <source>
        <dbReference type="EMBL" id="CAF4413966.1"/>
    </source>
</evidence>
<proteinExistence type="predicted"/>
<gene>
    <name evidence="1" type="ORF">OKA104_LOCUS52116</name>
</gene>